<reference evidence="2 3" key="1">
    <citation type="submission" date="2012-05" db="EMBL/GenBank/DDBJ databases">
        <title>Recombination and specialization in a pathogen metapopulation.</title>
        <authorList>
            <person name="Gardiner A."/>
            <person name="Kemen E."/>
            <person name="Schultz-Larsen T."/>
            <person name="MacLean D."/>
            <person name="Van Oosterhout C."/>
            <person name="Jones J.D.G."/>
        </authorList>
    </citation>
    <scope>NUCLEOTIDE SEQUENCE [LARGE SCALE GENOMIC DNA]</scope>
    <source>
        <strain evidence="2 3">Ac Nc2</strain>
    </source>
</reference>
<dbReference type="EMBL" id="CAIX01000179">
    <property type="protein sequence ID" value="CCI47646.1"/>
    <property type="molecule type" value="Genomic_DNA"/>
</dbReference>
<proteinExistence type="predicted"/>
<comment type="caution">
    <text evidence="2">The sequence shown here is derived from an EMBL/GenBank/DDBJ whole genome shotgun (WGS) entry which is preliminary data.</text>
</comment>
<name>A0A024GLN4_9STRA</name>
<dbReference type="InParanoid" id="A0A024GLN4"/>
<keyword evidence="1" id="KW-0812">Transmembrane</keyword>
<evidence type="ECO:0000256" key="1">
    <source>
        <dbReference type="SAM" id="Phobius"/>
    </source>
</evidence>
<feature type="transmembrane region" description="Helical" evidence="1">
    <location>
        <begin position="267"/>
        <end position="287"/>
    </location>
</feature>
<dbReference type="OrthoDB" id="5586934at2759"/>
<dbReference type="Proteomes" id="UP000053237">
    <property type="component" value="Unassembled WGS sequence"/>
</dbReference>
<evidence type="ECO:0000313" key="3">
    <source>
        <dbReference type="Proteomes" id="UP000053237"/>
    </source>
</evidence>
<sequence length="338" mass="38587">MDQCSYRTQGRLSENIETTRIGRLASSLASLSPPAYHCLHFSTFSVVRSVPVPETYSSTDICWKLIGFTQSARSCKVSPNSFQMSRSCFYPVLFWTDIRMQHDAMKAKTCVDNVLFVRMMIRVITLRKEPLSYTLNRLLIALFQLFDTAIYQKNSEEPYLLCHNMLLSWLNFALFGVQVFVNSQHARQIGPASRRHNTPLTPAPYAFRIWGLIYSLLVPTLILDCMYPKYSFFDLSNDPNSLRVAFSLSCVANISWILLFPRNFVHTSSIIIIILWLSLLPLYISITDSWQQNQFSWIRFLGSELSIMIYCAWACIAASISVSISEMSLGSAVVPSKQ</sequence>
<dbReference type="PANTHER" id="PTHR33802">
    <property type="entry name" value="SI:CH211-161H7.5-RELATED"/>
    <property type="match status" value="1"/>
</dbReference>
<feature type="transmembrane region" description="Helical" evidence="1">
    <location>
        <begin position="166"/>
        <end position="184"/>
    </location>
</feature>
<accession>A0A024GLN4</accession>
<dbReference type="AlphaFoldDB" id="A0A024GLN4"/>
<keyword evidence="3" id="KW-1185">Reference proteome</keyword>
<organism evidence="2 3">
    <name type="scientific">Albugo candida</name>
    <dbReference type="NCBI Taxonomy" id="65357"/>
    <lineage>
        <taxon>Eukaryota</taxon>
        <taxon>Sar</taxon>
        <taxon>Stramenopiles</taxon>
        <taxon>Oomycota</taxon>
        <taxon>Peronosporomycetes</taxon>
        <taxon>Albuginales</taxon>
        <taxon>Albuginaceae</taxon>
        <taxon>Albugo</taxon>
    </lineage>
</organism>
<feature type="transmembrane region" description="Helical" evidence="1">
    <location>
        <begin position="242"/>
        <end position="260"/>
    </location>
</feature>
<keyword evidence="1" id="KW-0472">Membrane</keyword>
<gene>
    <name evidence="2" type="ORF">BN9_086530</name>
</gene>
<feature type="transmembrane region" description="Helical" evidence="1">
    <location>
        <begin position="307"/>
        <end position="334"/>
    </location>
</feature>
<dbReference type="PANTHER" id="PTHR33802:SF2">
    <property type="entry name" value="EF-HAND DOMAIN-CONTAINING PROTEIN"/>
    <property type="match status" value="1"/>
</dbReference>
<protein>
    <submittedName>
        <fullName evidence="2">Uncharacterized protein</fullName>
    </submittedName>
</protein>
<evidence type="ECO:0000313" key="2">
    <source>
        <dbReference type="EMBL" id="CCI47646.1"/>
    </source>
</evidence>
<feature type="transmembrane region" description="Helical" evidence="1">
    <location>
        <begin position="205"/>
        <end position="222"/>
    </location>
</feature>
<keyword evidence="1" id="KW-1133">Transmembrane helix</keyword>